<protein>
    <submittedName>
        <fullName evidence="1">Uncharacterized protein</fullName>
    </submittedName>
</protein>
<reference evidence="1 2" key="1">
    <citation type="submission" date="2020-02" db="EMBL/GenBank/DDBJ databases">
        <authorList>
            <person name="Ferguson B K."/>
        </authorList>
    </citation>
    <scope>NUCLEOTIDE SEQUENCE [LARGE SCALE GENOMIC DNA]</scope>
</reference>
<dbReference type="Proteomes" id="UP000479000">
    <property type="component" value="Unassembled WGS sequence"/>
</dbReference>
<keyword evidence="2" id="KW-1185">Reference proteome</keyword>
<accession>A0A6H5G198</accession>
<evidence type="ECO:0000313" key="1">
    <source>
        <dbReference type="EMBL" id="CAA9996072.1"/>
    </source>
</evidence>
<organism evidence="1 2">
    <name type="scientific">Nesidiocoris tenuis</name>
    <dbReference type="NCBI Taxonomy" id="355587"/>
    <lineage>
        <taxon>Eukaryota</taxon>
        <taxon>Metazoa</taxon>
        <taxon>Ecdysozoa</taxon>
        <taxon>Arthropoda</taxon>
        <taxon>Hexapoda</taxon>
        <taxon>Insecta</taxon>
        <taxon>Pterygota</taxon>
        <taxon>Neoptera</taxon>
        <taxon>Paraneoptera</taxon>
        <taxon>Hemiptera</taxon>
        <taxon>Heteroptera</taxon>
        <taxon>Panheteroptera</taxon>
        <taxon>Cimicomorpha</taxon>
        <taxon>Miridae</taxon>
        <taxon>Dicyphina</taxon>
        <taxon>Nesidiocoris</taxon>
    </lineage>
</organism>
<name>A0A6H5G198_9HEMI</name>
<dbReference type="AlphaFoldDB" id="A0A6H5G198"/>
<evidence type="ECO:0000313" key="2">
    <source>
        <dbReference type="Proteomes" id="UP000479000"/>
    </source>
</evidence>
<sequence length="65" mass="7213">MVAICSTQAGRGGVRASVFCKDCARNDHFPAKPIQQGDIQIENENFRITIDGRLGFLKSKMDKKT</sequence>
<gene>
    <name evidence="1" type="ORF">NTEN_LOCUS2703</name>
</gene>
<dbReference type="EMBL" id="CADCXU010004341">
    <property type="protein sequence ID" value="CAA9996072.1"/>
    <property type="molecule type" value="Genomic_DNA"/>
</dbReference>
<proteinExistence type="predicted"/>
<feature type="non-terminal residue" evidence="1">
    <location>
        <position position="65"/>
    </location>
</feature>